<reference evidence="3" key="1">
    <citation type="journal article" date="2023" name="Commun. Biol.">
        <title>Genome analysis of Parmales, the sister group of diatoms, reveals the evolutionary specialization of diatoms from phago-mixotrophs to photoautotrophs.</title>
        <authorList>
            <person name="Ban H."/>
            <person name="Sato S."/>
            <person name="Yoshikawa S."/>
            <person name="Yamada K."/>
            <person name="Nakamura Y."/>
            <person name="Ichinomiya M."/>
            <person name="Sato N."/>
            <person name="Blanc-Mathieu R."/>
            <person name="Endo H."/>
            <person name="Kuwata A."/>
            <person name="Ogata H."/>
        </authorList>
    </citation>
    <scope>NUCLEOTIDE SEQUENCE [LARGE SCALE GENOMIC DNA]</scope>
    <source>
        <strain evidence="3">NIES 3699</strain>
    </source>
</reference>
<dbReference type="InterPro" id="IPR005201">
    <property type="entry name" value="TIM_ENGase"/>
</dbReference>
<accession>A0A9W7B6X6</accession>
<dbReference type="Proteomes" id="UP001165160">
    <property type="component" value="Unassembled WGS sequence"/>
</dbReference>
<dbReference type="GO" id="GO:0033925">
    <property type="term" value="F:mannosyl-glycoprotein endo-beta-N-acetylglucosaminidase activity"/>
    <property type="evidence" value="ECO:0007669"/>
    <property type="project" value="InterPro"/>
</dbReference>
<gene>
    <name evidence="2" type="ORF">TrVE_jg7803</name>
</gene>
<evidence type="ECO:0000313" key="2">
    <source>
        <dbReference type="EMBL" id="GMH85304.1"/>
    </source>
</evidence>
<proteinExistence type="predicted"/>
<dbReference type="Pfam" id="PF03644">
    <property type="entry name" value="Glyco_hydro_85"/>
    <property type="match status" value="1"/>
</dbReference>
<sequence>MTTNMISWWFDVVSNTTINAANFQAIKDHVGVFSRVHPCNENLLLDGNLTEWWGDSEFINSWNEPLQAFDSVKILPYLVDIDNSTMMHMVMENSTAFIKDAVAIAKEYSFDGWFIDYEDEYPPDSDPNSENFAAFLSELGDALHDEGMELTVCVAAWTPLLSNYKTLAGSSVDELQQMSTYAMSNPADYEPFITDYFSKVGDLDKAGVGIGVYYDGGEYEQEWDEDSARAFIQYVSKNRGTRLDIFRLLKDGAADWPKADWWWDVLEEFVHENSD</sequence>
<dbReference type="Gene3D" id="3.20.20.80">
    <property type="entry name" value="Glycosidases"/>
    <property type="match status" value="1"/>
</dbReference>
<dbReference type="SUPFAM" id="SSF51445">
    <property type="entry name" value="(Trans)glycosidases"/>
    <property type="match status" value="1"/>
</dbReference>
<organism evidence="2 3">
    <name type="scientific">Triparma verrucosa</name>
    <dbReference type="NCBI Taxonomy" id="1606542"/>
    <lineage>
        <taxon>Eukaryota</taxon>
        <taxon>Sar</taxon>
        <taxon>Stramenopiles</taxon>
        <taxon>Ochrophyta</taxon>
        <taxon>Bolidophyceae</taxon>
        <taxon>Parmales</taxon>
        <taxon>Triparmaceae</taxon>
        <taxon>Triparma</taxon>
    </lineage>
</organism>
<dbReference type="AlphaFoldDB" id="A0A9W7B6X6"/>
<keyword evidence="3" id="KW-1185">Reference proteome</keyword>
<evidence type="ECO:0000259" key="1">
    <source>
        <dbReference type="Pfam" id="PF03644"/>
    </source>
</evidence>
<protein>
    <recommendedName>
        <fullName evidence="1">Cytosolic endo-beta-N-acetylglucosaminidase TIM barrel domain-containing protein</fullName>
    </recommendedName>
</protein>
<name>A0A9W7B6X6_9STRA</name>
<dbReference type="InterPro" id="IPR017853">
    <property type="entry name" value="GH"/>
</dbReference>
<evidence type="ECO:0000313" key="3">
    <source>
        <dbReference type="Proteomes" id="UP001165160"/>
    </source>
</evidence>
<comment type="caution">
    <text evidence="2">The sequence shown here is derived from an EMBL/GenBank/DDBJ whole genome shotgun (WGS) entry which is preliminary data.</text>
</comment>
<feature type="domain" description="Cytosolic endo-beta-N-acetylglucosaminidase TIM barrel" evidence="1">
    <location>
        <begin position="88"/>
        <end position="148"/>
    </location>
</feature>
<dbReference type="GO" id="GO:0005737">
    <property type="term" value="C:cytoplasm"/>
    <property type="evidence" value="ECO:0007669"/>
    <property type="project" value="InterPro"/>
</dbReference>
<dbReference type="EMBL" id="BRXX01000047">
    <property type="protein sequence ID" value="GMH85304.1"/>
    <property type="molecule type" value="Genomic_DNA"/>
</dbReference>